<dbReference type="EMBL" id="FNDK01000023">
    <property type="protein sequence ID" value="SDI16469.1"/>
    <property type="molecule type" value="Genomic_DNA"/>
</dbReference>
<evidence type="ECO:0000313" key="5">
    <source>
        <dbReference type="EMBL" id="SDI16469.1"/>
    </source>
</evidence>
<evidence type="ECO:0000256" key="4">
    <source>
        <dbReference type="ARBA" id="ARBA00023136"/>
    </source>
</evidence>
<gene>
    <name evidence="5" type="ORF">SAMN05192534_12384</name>
</gene>
<evidence type="ECO:0000313" key="6">
    <source>
        <dbReference type="Proteomes" id="UP000199163"/>
    </source>
</evidence>
<accession>A0A1G8IBW5</accession>
<organism evidence="5 6">
    <name type="scientific">Alteribacillus persepolensis</name>
    <dbReference type="NCBI Taxonomy" id="568899"/>
    <lineage>
        <taxon>Bacteria</taxon>
        <taxon>Bacillati</taxon>
        <taxon>Bacillota</taxon>
        <taxon>Bacilli</taxon>
        <taxon>Bacillales</taxon>
        <taxon>Bacillaceae</taxon>
        <taxon>Alteribacillus</taxon>
    </lineage>
</organism>
<dbReference type="InterPro" id="IPR006479">
    <property type="entry name" value="Holin"/>
</dbReference>
<sequence length="76" mass="8355">MDKGTLTRTIVLVAALMNQILAAFGKSPLPFSQEEIEQGVSACITVVAAIWTWFKNNYITEKGKRQKEAIEKAGAQ</sequence>
<evidence type="ECO:0000256" key="3">
    <source>
        <dbReference type="ARBA" id="ARBA00022989"/>
    </source>
</evidence>
<evidence type="ECO:0000256" key="1">
    <source>
        <dbReference type="ARBA" id="ARBA00004370"/>
    </source>
</evidence>
<name>A0A1G8IBW5_9BACI</name>
<evidence type="ECO:0000256" key="2">
    <source>
        <dbReference type="ARBA" id="ARBA00022692"/>
    </source>
</evidence>
<dbReference type="GO" id="GO:0016020">
    <property type="term" value="C:membrane"/>
    <property type="evidence" value="ECO:0007669"/>
    <property type="project" value="UniProtKB-SubCell"/>
</dbReference>
<keyword evidence="6" id="KW-1185">Reference proteome</keyword>
<comment type="subcellular location">
    <subcellularLocation>
        <location evidence="1">Membrane</location>
    </subcellularLocation>
</comment>
<dbReference type="STRING" id="568899.SAMN05192534_12384"/>
<dbReference type="Proteomes" id="UP000199163">
    <property type="component" value="Unassembled WGS sequence"/>
</dbReference>
<dbReference type="NCBIfam" id="TIGR01592">
    <property type="entry name" value="holin_SPP1"/>
    <property type="match status" value="1"/>
</dbReference>
<keyword evidence="2" id="KW-0812">Transmembrane</keyword>
<dbReference type="OrthoDB" id="2405362at2"/>
<dbReference type="RefSeq" id="WP_091275674.1">
    <property type="nucleotide sequence ID" value="NZ_FNDK01000023.1"/>
</dbReference>
<keyword evidence="3" id="KW-1133">Transmembrane helix</keyword>
<reference evidence="5 6" key="1">
    <citation type="submission" date="2016-10" db="EMBL/GenBank/DDBJ databases">
        <authorList>
            <person name="de Groot N.N."/>
        </authorList>
    </citation>
    <scope>NUCLEOTIDE SEQUENCE [LARGE SCALE GENOMIC DNA]</scope>
    <source>
        <strain evidence="5 6">DSM 21632</strain>
    </source>
</reference>
<protein>
    <submittedName>
        <fullName evidence="5">Holin, SPP1 family</fullName>
    </submittedName>
</protein>
<proteinExistence type="predicted"/>
<dbReference type="AlphaFoldDB" id="A0A1G8IBW5"/>
<keyword evidence="4" id="KW-0472">Membrane</keyword>
<dbReference type="Pfam" id="PF04688">
    <property type="entry name" value="Holin_SPP1"/>
    <property type="match status" value="1"/>
</dbReference>